<proteinExistence type="predicted"/>
<evidence type="ECO:0000313" key="1">
    <source>
        <dbReference type="EMBL" id="KOF87767.1"/>
    </source>
</evidence>
<name>A0A0L8HEX9_OCTBM</name>
<dbReference type="EMBL" id="KQ418323">
    <property type="protein sequence ID" value="KOF87767.1"/>
    <property type="molecule type" value="Genomic_DNA"/>
</dbReference>
<sequence length="59" mass="6903">MDSVRDGMLISLLIPILFLFSPRLRFSNLFSAYYISEKCATFCIQREHSSAEYHIRMLA</sequence>
<dbReference type="AlphaFoldDB" id="A0A0L8HEX9"/>
<reference evidence="1" key="1">
    <citation type="submission" date="2015-07" db="EMBL/GenBank/DDBJ databases">
        <title>MeaNS - Measles Nucleotide Surveillance Program.</title>
        <authorList>
            <person name="Tran T."/>
            <person name="Druce J."/>
        </authorList>
    </citation>
    <scope>NUCLEOTIDE SEQUENCE</scope>
    <source>
        <strain evidence="1">UCB-OBI-ISO-001</strain>
        <tissue evidence="1">Gonad</tissue>
    </source>
</reference>
<organism evidence="1">
    <name type="scientific">Octopus bimaculoides</name>
    <name type="common">California two-spotted octopus</name>
    <dbReference type="NCBI Taxonomy" id="37653"/>
    <lineage>
        <taxon>Eukaryota</taxon>
        <taxon>Metazoa</taxon>
        <taxon>Spiralia</taxon>
        <taxon>Lophotrochozoa</taxon>
        <taxon>Mollusca</taxon>
        <taxon>Cephalopoda</taxon>
        <taxon>Coleoidea</taxon>
        <taxon>Octopodiformes</taxon>
        <taxon>Octopoda</taxon>
        <taxon>Incirrata</taxon>
        <taxon>Octopodidae</taxon>
        <taxon>Octopus</taxon>
    </lineage>
</organism>
<accession>A0A0L8HEX9</accession>
<gene>
    <name evidence="1" type="ORF">OCBIM_22016184mg</name>
</gene>
<protein>
    <submittedName>
        <fullName evidence="1">Uncharacterized protein</fullName>
    </submittedName>
</protein>